<dbReference type="InterPro" id="IPR002523">
    <property type="entry name" value="MgTranspt_CorA/ZnTranspt_ZntB"/>
</dbReference>
<proteinExistence type="inferred from homology"/>
<dbReference type="InterPro" id="IPR050829">
    <property type="entry name" value="CorA_MIT"/>
</dbReference>
<keyword evidence="11 13" id="KW-0472">Membrane</keyword>
<dbReference type="eggNOG" id="COG0598">
    <property type="taxonomic scope" value="Bacteria"/>
</dbReference>
<evidence type="ECO:0000256" key="9">
    <source>
        <dbReference type="ARBA" id="ARBA00022989"/>
    </source>
</evidence>
<comment type="catalytic activity">
    <reaction evidence="12">
        <text>Mg(2+)(in) = Mg(2+)(out)</text>
        <dbReference type="Rhea" id="RHEA:29827"/>
        <dbReference type="ChEBI" id="CHEBI:18420"/>
    </reaction>
</comment>
<dbReference type="Proteomes" id="UP000008952">
    <property type="component" value="Unassembled WGS sequence"/>
</dbReference>
<dbReference type="AlphaFoldDB" id="J0R4H1"/>
<dbReference type="HOGENOM" id="CLU_007127_5_0_5"/>
<dbReference type="GO" id="GO:0005886">
    <property type="term" value="C:plasma membrane"/>
    <property type="evidence" value="ECO:0007669"/>
    <property type="project" value="UniProtKB-SubCell"/>
</dbReference>
<comment type="caution">
    <text evidence="14">The sequence shown here is derived from an EMBL/GenBank/DDBJ whole genome shotgun (WGS) entry which is preliminary data.</text>
</comment>
<dbReference type="PANTHER" id="PTHR47685:SF1">
    <property type="entry name" value="MAGNESIUM TRANSPORT PROTEIN CORA"/>
    <property type="match status" value="1"/>
</dbReference>
<evidence type="ECO:0000256" key="11">
    <source>
        <dbReference type="ARBA" id="ARBA00023136"/>
    </source>
</evidence>
<dbReference type="GO" id="GO:0015095">
    <property type="term" value="F:magnesium ion transmembrane transporter activity"/>
    <property type="evidence" value="ECO:0007669"/>
    <property type="project" value="TreeGrafter"/>
</dbReference>
<dbReference type="GO" id="GO:0015087">
    <property type="term" value="F:cobalt ion transmembrane transporter activity"/>
    <property type="evidence" value="ECO:0007669"/>
    <property type="project" value="TreeGrafter"/>
</dbReference>
<dbReference type="PANTHER" id="PTHR47685">
    <property type="entry name" value="MAGNESIUM TRANSPORT PROTEIN CORA"/>
    <property type="match status" value="1"/>
</dbReference>
<dbReference type="EMBL" id="AIMB01000007">
    <property type="protein sequence ID" value="EJF90554.1"/>
    <property type="molecule type" value="Genomic_DNA"/>
</dbReference>
<evidence type="ECO:0000256" key="8">
    <source>
        <dbReference type="ARBA" id="ARBA00022842"/>
    </source>
</evidence>
<feature type="transmembrane region" description="Helical" evidence="13">
    <location>
        <begin position="231"/>
        <end position="255"/>
    </location>
</feature>
<keyword evidence="15" id="KW-1185">Reference proteome</keyword>
<evidence type="ECO:0000256" key="1">
    <source>
        <dbReference type="ARBA" id="ARBA00004429"/>
    </source>
</evidence>
<feature type="transmembrane region" description="Helical" evidence="13">
    <location>
        <begin position="267"/>
        <end position="287"/>
    </location>
</feature>
<keyword evidence="5" id="KW-1003">Cell membrane</keyword>
<keyword evidence="4" id="KW-0813">Transport</keyword>
<evidence type="ECO:0000256" key="7">
    <source>
        <dbReference type="ARBA" id="ARBA00022692"/>
    </source>
</evidence>
<gene>
    <name evidence="14" type="ORF">ME5_00955</name>
</gene>
<dbReference type="Pfam" id="PF01544">
    <property type="entry name" value="CorA"/>
    <property type="match status" value="1"/>
</dbReference>
<dbReference type="SUPFAM" id="SSF143865">
    <property type="entry name" value="CorA soluble domain-like"/>
    <property type="match status" value="1"/>
</dbReference>
<evidence type="ECO:0000256" key="3">
    <source>
        <dbReference type="ARBA" id="ARBA00019439"/>
    </source>
</evidence>
<evidence type="ECO:0000256" key="13">
    <source>
        <dbReference type="SAM" id="Phobius"/>
    </source>
</evidence>
<dbReference type="InterPro" id="IPR045863">
    <property type="entry name" value="CorA_TM1_TM2"/>
</dbReference>
<evidence type="ECO:0000256" key="6">
    <source>
        <dbReference type="ARBA" id="ARBA00022519"/>
    </source>
</evidence>
<keyword evidence="9 13" id="KW-1133">Transmembrane helix</keyword>
<evidence type="ECO:0000256" key="12">
    <source>
        <dbReference type="ARBA" id="ARBA00034269"/>
    </source>
</evidence>
<sequence length="293" mass="33593">MKKKKIEHWLKIEIPTYDDMVDIAESNRFYMENNVQYLIAPLIYSLEDDTKDIAPITFILVRFRLITVRYSQPKAIDLFISRFTKAGNGFINSQSIGISILLGLIEAATDRLADFLARISRHIEKAARRIFHRDKSAPPMSTSYFRKMLTRIGRVGTFLSMVRESIAGISRLLVYADSYGKKLLPKKDVKAAIESLERDTQSLEHYTDFLSTKMTFLLDTVVDMISTEQNAIIKIFSVAAVGFMPPTLIASIYGMNFQFMPELDEKWGYPIALFIMIVSSILPLAYFRKKGWL</sequence>
<protein>
    <recommendedName>
        <fullName evidence="3">Magnesium transport protein CorA</fullName>
    </recommendedName>
</protein>
<dbReference type="FunFam" id="1.20.58.340:FF:000001">
    <property type="entry name" value="Magnesium transport protein CorA"/>
    <property type="match status" value="1"/>
</dbReference>
<evidence type="ECO:0000313" key="15">
    <source>
        <dbReference type="Proteomes" id="UP000008952"/>
    </source>
</evidence>
<keyword evidence="7 13" id="KW-0812">Transmembrane</keyword>
<evidence type="ECO:0000256" key="5">
    <source>
        <dbReference type="ARBA" id="ARBA00022475"/>
    </source>
</evidence>
<name>J0R4H1_9HYPH</name>
<evidence type="ECO:0000256" key="2">
    <source>
        <dbReference type="ARBA" id="ARBA00009765"/>
    </source>
</evidence>
<keyword evidence="6" id="KW-0997">Cell inner membrane</keyword>
<comment type="subcellular location">
    <subcellularLocation>
        <location evidence="1">Cell inner membrane</location>
        <topology evidence="1">Multi-pass membrane protein</topology>
    </subcellularLocation>
</comment>
<dbReference type="SUPFAM" id="SSF144083">
    <property type="entry name" value="Magnesium transport protein CorA, transmembrane region"/>
    <property type="match status" value="1"/>
</dbReference>
<organism evidence="14 15">
    <name type="scientific">Bartonella tamiae Th239</name>
    <dbReference type="NCBI Taxonomy" id="1094558"/>
    <lineage>
        <taxon>Bacteria</taxon>
        <taxon>Pseudomonadati</taxon>
        <taxon>Pseudomonadota</taxon>
        <taxon>Alphaproteobacteria</taxon>
        <taxon>Hyphomicrobiales</taxon>
        <taxon>Bartonellaceae</taxon>
        <taxon>Bartonella</taxon>
    </lineage>
</organism>
<evidence type="ECO:0000313" key="14">
    <source>
        <dbReference type="EMBL" id="EJF90554.1"/>
    </source>
</evidence>
<accession>J0R4H1</accession>
<evidence type="ECO:0000256" key="4">
    <source>
        <dbReference type="ARBA" id="ARBA00022448"/>
    </source>
</evidence>
<dbReference type="OrthoDB" id="9803416at2"/>
<dbReference type="GO" id="GO:0015099">
    <property type="term" value="F:nickel cation transmembrane transporter activity"/>
    <property type="evidence" value="ECO:0007669"/>
    <property type="project" value="TreeGrafter"/>
</dbReference>
<evidence type="ECO:0000256" key="10">
    <source>
        <dbReference type="ARBA" id="ARBA00023065"/>
    </source>
</evidence>
<dbReference type="PATRIC" id="fig|1094558.3.peg.1045"/>
<reference evidence="14 15" key="1">
    <citation type="submission" date="2012-03" db="EMBL/GenBank/DDBJ databases">
        <title>The Genome Sequence of Bartonella tamiae Th239.</title>
        <authorList>
            <consortium name="The Broad Institute Genome Sequencing Platform"/>
            <consortium name="The Broad Institute Genome Sequencing Center for Infectious Disease"/>
            <person name="Feldgarden M."/>
            <person name="Kirby J."/>
            <person name="Kosoy M."/>
            <person name="Birtles R."/>
            <person name="Probert W.S."/>
            <person name="Chiaraviglio L."/>
            <person name="Young S.K."/>
            <person name="Zeng Q."/>
            <person name="Gargeya S."/>
            <person name="Fitzgerald M."/>
            <person name="Haas B."/>
            <person name="Abouelleil A."/>
            <person name="Alvarado L."/>
            <person name="Arachchi H.M."/>
            <person name="Berlin A."/>
            <person name="Chapman S.B."/>
            <person name="Gearin G."/>
            <person name="Goldberg J."/>
            <person name="Griggs A."/>
            <person name="Gujja S."/>
            <person name="Hansen M."/>
            <person name="Heiman D."/>
            <person name="Howarth C."/>
            <person name="Larimer J."/>
            <person name="Lui A."/>
            <person name="MacDonald P.J.P."/>
            <person name="McCowen C."/>
            <person name="Montmayeur A."/>
            <person name="Murphy C."/>
            <person name="Neiman D."/>
            <person name="Pearson M."/>
            <person name="Priest M."/>
            <person name="Roberts A."/>
            <person name="Saif S."/>
            <person name="Shea T."/>
            <person name="Sisk P."/>
            <person name="Stolte C."/>
            <person name="Sykes S."/>
            <person name="Wortman J."/>
            <person name="Nusbaum C."/>
            <person name="Birren B."/>
        </authorList>
    </citation>
    <scope>NUCLEOTIDE SEQUENCE [LARGE SCALE GENOMIC DNA]</scope>
    <source>
        <strain evidence="14 15">Th239</strain>
    </source>
</reference>
<dbReference type="Gene3D" id="1.20.58.340">
    <property type="entry name" value="Magnesium transport protein CorA, transmembrane region"/>
    <property type="match status" value="2"/>
</dbReference>
<comment type="similarity">
    <text evidence="2">Belongs to the CorA metal ion transporter (MIT) (TC 1.A.35) family.</text>
</comment>
<keyword evidence="8" id="KW-0460">Magnesium</keyword>
<keyword evidence="10" id="KW-0406">Ion transport</keyword>
<dbReference type="CDD" id="cd12837">
    <property type="entry name" value="EcCorA-like_u1"/>
    <property type="match status" value="1"/>
</dbReference>
<dbReference type="InterPro" id="IPR045861">
    <property type="entry name" value="CorA_cytoplasmic_dom"/>
</dbReference>